<reference evidence="1" key="1">
    <citation type="journal article" date="2016" name="Toxins">
        <title>Venom Gland Transcriptomic and Proteomic Analyses of the Enigmatic Scorpion Superstitionia donensis (Scorpiones: Superstitioniidae), with Insights on the Evolution of Its Venom Components.</title>
        <authorList>
            <person name="Santibanez-Lopez C.E."/>
            <person name="Cid-Uribe J.I."/>
            <person name="Batista C.V."/>
            <person name="Ortiz E."/>
            <person name="Possani L.D."/>
        </authorList>
    </citation>
    <scope>NUCLEOTIDE SEQUENCE</scope>
    <source>
        <strain evidence="1">Pooled</strain>
        <tissue evidence="1">Venom gland</tissue>
    </source>
</reference>
<name>A0A1V1WBL9_9SCOR</name>
<protein>
    <submittedName>
        <fullName evidence="1">Putative NDBP</fullName>
    </submittedName>
</protein>
<sequence length="33" mass="3756">MMTQFVFLIVALVFLQMFSLSEAGFWGVVWSGI</sequence>
<accession>A0A1V1WBL9</accession>
<dbReference type="AlphaFoldDB" id="A0A1V1WBL9"/>
<proteinExistence type="predicted"/>
<organism evidence="1">
    <name type="scientific">Superstitionia donensis</name>
    <dbReference type="NCBI Taxonomy" id="311983"/>
    <lineage>
        <taxon>Eukaryota</taxon>
        <taxon>Metazoa</taxon>
        <taxon>Ecdysozoa</taxon>
        <taxon>Arthropoda</taxon>
        <taxon>Chelicerata</taxon>
        <taxon>Arachnida</taxon>
        <taxon>Scorpiones</taxon>
        <taxon>Iurida</taxon>
        <taxon>Chactoidea</taxon>
        <taxon>Superstitionidae</taxon>
        <taxon>Superstitionia</taxon>
    </lineage>
</organism>
<dbReference type="EMBL" id="GFCD01000053">
    <property type="protein sequence ID" value="JAV45732.1"/>
    <property type="molecule type" value="Transcribed_RNA"/>
</dbReference>
<evidence type="ECO:0000313" key="1">
    <source>
        <dbReference type="EMBL" id="JAV45732.1"/>
    </source>
</evidence>